<keyword evidence="2" id="KW-1185">Reference proteome</keyword>
<gene>
    <name evidence="1" type="ORF">Dsin_028573</name>
</gene>
<dbReference type="AlphaFoldDB" id="A0AAE0DVP1"/>
<accession>A0AAE0DVP1</accession>
<organism evidence="1 2">
    <name type="scientific">Dipteronia sinensis</name>
    <dbReference type="NCBI Taxonomy" id="43782"/>
    <lineage>
        <taxon>Eukaryota</taxon>
        <taxon>Viridiplantae</taxon>
        <taxon>Streptophyta</taxon>
        <taxon>Embryophyta</taxon>
        <taxon>Tracheophyta</taxon>
        <taxon>Spermatophyta</taxon>
        <taxon>Magnoliopsida</taxon>
        <taxon>eudicotyledons</taxon>
        <taxon>Gunneridae</taxon>
        <taxon>Pentapetalae</taxon>
        <taxon>rosids</taxon>
        <taxon>malvids</taxon>
        <taxon>Sapindales</taxon>
        <taxon>Sapindaceae</taxon>
        <taxon>Hippocastanoideae</taxon>
        <taxon>Acereae</taxon>
        <taxon>Dipteronia</taxon>
    </lineage>
</organism>
<dbReference type="EMBL" id="JANJYJ010000009">
    <property type="protein sequence ID" value="KAK3189012.1"/>
    <property type="molecule type" value="Genomic_DNA"/>
</dbReference>
<evidence type="ECO:0000313" key="1">
    <source>
        <dbReference type="EMBL" id="KAK3189012.1"/>
    </source>
</evidence>
<comment type="caution">
    <text evidence="1">The sequence shown here is derived from an EMBL/GenBank/DDBJ whole genome shotgun (WGS) entry which is preliminary data.</text>
</comment>
<feature type="non-terminal residue" evidence="1">
    <location>
        <position position="82"/>
    </location>
</feature>
<proteinExistence type="predicted"/>
<protein>
    <recommendedName>
        <fullName evidence="3">Protein FAR1-RELATED SEQUENCE</fullName>
    </recommendedName>
</protein>
<evidence type="ECO:0000313" key="2">
    <source>
        <dbReference type="Proteomes" id="UP001281410"/>
    </source>
</evidence>
<evidence type="ECO:0008006" key="3">
    <source>
        <dbReference type="Google" id="ProtNLM"/>
    </source>
</evidence>
<dbReference type="Proteomes" id="UP001281410">
    <property type="component" value="Unassembled WGS sequence"/>
</dbReference>
<reference evidence="1" key="1">
    <citation type="journal article" date="2023" name="Plant J.">
        <title>Genome sequences and population genomics provide insights into the demographic history, inbreeding, and mutation load of two 'living fossil' tree species of Dipteronia.</title>
        <authorList>
            <person name="Feng Y."/>
            <person name="Comes H.P."/>
            <person name="Chen J."/>
            <person name="Zhu S."/>
            <person name="Lu R."/>
            <person name="Zhang X."/>
            <person name="Li P."/>
            <person name="Qiu J."/>
            <person name="Olsen K.M."/>
            <person name="Qiu Y."/>
        </authorList>
    </citation>
    <scope>NUCLEOTIDE SEQUENCE</scope>
    <source>
        <strain evidence="1">NBL</strain>
    </source>
</reference>
<name>A0AAE0DVP1_9ROSI</name>
<sequence length="82" mass="9906">MGIKINRKNKFYVNQFVEMHNHPFVWQEYTHMLHSQRKIYLSQAIEVDLVKESRISLKFSYQLLGRQTGGREILLDIQNKIR</sequence>